<protein>
    <recommendedName>
        <fullName evidence="5">Major facilitator superfamily (MFS) profile domain-containing protein</fullName>
    </recommendedName>
</protein>
<dbReference type="GO" id="GO:0005886">
    <property type="term" value="C:plasma membrane"/>
    <property type="evidence" value="ECO:0007669"/>
    <property type="project" value="UniProtKB-SubCell"/>
</dbReference>
<evidence type="ECO:0000256" key="4">
    <source>
        <dbReference type="ARBA" id="ARBA00023136"/>
    </source>
</evidence>
<dbReference type="RefSeq" id="WP_051735735.1">
    <property type="nucleotide sequence ID" value="NZ_JMQI01000002.1"/>
</dbReference>
<dbReference type="GO" id="GO:0022857">
    <property type="term" value="F:transmembrane transporter activity"/>
    <property type="evidence" value="ECO:0007669"/>
    <property type="project" value="InterPro"/>
</dbReference>
<dbReference type="PROSITE" id="PS50850">
    <property type="entry name" value="MFS"/>
    <property type="match status" value="1"/>
</dbReference>
<dbReference type="Pfam" id="PF07690">
    <property type="entry name" value="MFS_1"/>
    <property type="match status" value="1"/>
</dbReference>
<dbReference type="Proteomes" id="UP000027345">
    <property type="component" value="Unassembled WGS sequence"/>
</dbReference>
<dbReference type="EMBL" id="JMQI01000002">
    <property type="protein sequence ID" value="KDN24010.1"/>
    <property type="molecule type" value="Genomic_DNA"/>
</dbReference>
<dbReference type="SUPFAM" id="SSF103473">
    <property type="entry name" value="MFS general substrate transporter"/>
    <property type="match status" value="1"/>
</dbReference>
<evidence type="ECO:0000256" key="2">
    <source>
        <dbReference type="ARBA" id="ARBA00022692"/>
    </source>
</evidence>
<dbReference type="InterPro" id="IPR036259">
    <property type="entry name" value="MFS_trans_sf"/>
</dbReference>
<keyword evidence="3" id="KW-1133">Transmembrane helix</keyword>
<evidence type="ECO:0000256" key="1">
    <source>
        <dbReference type="ARBA" id="ARBA00004651"/>
    </source>
</evidence>
<dbReference type="InterPro" id="IPR011701">
    <property type="entry name" value="MFS"/>
</dbReference>
<evidence type="ECO:0000259" key="5">
    <source>
        <dbReference type="PROSITE" id="PS50850"/>
    </source>
</evidence>
<proteinExistence type="predicted"/>
<sequence length="117" mass="12486">MTLDAPRRPAVRPAMAALVLAALLALVGDVATPADRGRHQGRFGSVYGVAGIAGPLLGGLFTDHLSWQWAFLVNVPVGLVPWCWRRGPCPPRPGRGTAPGSTTPVRCCWPARPPRWS</sequence>
<keyword evidence="2" id="KW-0812">Transmembrane</keyword>
<comment type="subcellular location">
    <subcellularLocation>
        <location evidence="1">Cell membrane</location>
        <topology evidence="1">Multi-pass membrane protein</topology>
    </subcellularLocation>
</comment>
<dbReference type="eggNOG" id="COG0477">
    <property type="taxonomic scope" value="Bacteria"/>
</dbReference>
<keyword evidence="7" id="KW-1185">Reference proteome</keyword>
<organism evidence="6 7">
    <name type="scientific">Amycolatopsis rifamycinica</name>
    <dbReference type="NCBI Taxonomy" id="287986"/>
    <lineage>
        <taxon>Bacteria</taxon>
        <taxon>Bacillati</taxon>
        <taxon>Actinomycetota</taxon>
        <taxon>Actinomycetes</taxon>
        <taxon>Pseudonocardiales</taxon>
        <taxon>Pseudonocardiaceae</taxon>
        <taxon>Amycolatopsis</taxon>
    </lineage>
</organism>
<dbReference type="PANTHER" id="PTHR23501:SF197">
    <property type="entry name" value="COMD"/>
    <property type="match status" value="1"/>
</dbReference>
<dbReference type="Gene3D" id="1.20.1250.20">
    <property type="entry name" value="MFS general substrate transporter like domains"/>
    <property type="match status" value="1"/>
</dbReference>
<keyword evidence="4" id="KW-0472">Membrane</keyword>
<evidence type="ECO:0000313" key="6">
    <source>
        <dbReference type="EMBL" id="KDN24010.1"/>
    </source>
</evidence>
<evidence type="ECO:0000313" key="7">
    <source>
        <dbReference type="Proteomes" id="UP000027345"/>
    </source>
</evidence>
<reference evidence="6 7" key="1">
    <citation type="submission" date="2014-05" db="EMBL/GenBank/DDBJ databases">
        <title>Draft genome sequence of Amycolatopsis rifamycinica DSM 46095.</title>
        <authorList>
            <person name="Lal R."/>
            <person name="Saxena A."/>
            <person name="Kumari R."/>
            <person name="Mukherjee U."/>
            <person name="Singh P."/>
            <person name="Sangwan N."/>
            <person name="Mahato N.K."/>
        </authorList>
    </citation>
    <scope>NUCLEOTIDE SEQUENCE [LARGE SCALE GENOMIC DNA]</scope>
    <source>
        <strain evidence="6 7">DSM 46095</strain>
    </source>
</reference>
<name>A0A066UA67_9PSEU</name>
<feature type="domain" description="Major facilitator superfamily (MFS) profile" evidence="5">
    <location>
        <begin position="1"/>
        <end position="117"/>
    </location>
</feature>
<evidence type="ECO:0000256" key="3">
    <source>
        <dbReference type="ARBA" id="ARBA00022989"/>
    </source>
</evidence>
<dbReference type="AlphaFoldDB" id="A0A066UA67"/>
<dbReference type="STRING" id="287986.DV20_01075"/>
<dbReference type="PANTHER" id="PTHR23501">
    <property type="entry name" value="MAJOR FACILITATOR SUPERFAMILY"/>
    <property type="match status" value="1"/>
</dbReference>
<comment type="caution">
    <text evidence="6">The sequence shown here is derived from an EMBL/GenBank/DDBJ whole genome shotgun (WGS) entry which is preliminary data.</text>
</comment>
<accession>A0A066UA67</accession>
<gene>
    <name evidence="6" type="ORF">DV20_01075</name>
</gene>
<dbReference type="InterPro" id="IPR020846">
    <property type="entry name" value="MFS_dom"/>
</dbReference>